<name>A0A378L533_9GAMM</name>
<dbReference type="EMBL" id="LNYZ01000010">
    <property type="protein sequence ID" value="KTD78078.1"/>
    <property type="molecule type" value="Genomic_DNA"/>
</dbReference>
<sequence>MTFVLKDLSAIRKYFDDTVEILLTRESKGKIEDLTNANRKFELQFLTSILVRLEEQAKEKSPNLVYLSTVFYGAMYTIIQDIENHRKSWEAPGFVSDRLKELIGIGPDAKEEDRPDLYQVSKFHTALNGFMNQVFIEHDSRNGFAKNHMLTAVPTDNLNELIQTSYKLEQDAQKAIVASFATDGQGAPVLAEYKPAKKSPASATGRFGGWAKLNADIDKLIKDELADKNTHKIEKLKSKERIAQLHVLNTIRETLKVSEITEAEKVAILAGTMHLIRKQIQDECDASYLKKKENSVIFKGLSKILAVDEVKPQDVEALITSATQFIQFMTVTPKINGKKAIRSEHLLKAIADFDLKATFNLLIDMIHACRVDALKVVVEDFKKETKGPEKAPKGYIGSLSSALNFSIWNKAKEDEEEEDEELEHKQEHKKGVTS</sequence>
<dbReference type="Proteomes" id="UP000255110">
    <property type="component" value="Unassembled WGS sequence"/>
</dbReference>
<dbReference type="Proteomes" id="UP000054820">
    <property type="component" value="Unassembled WGS sequence"/>
</dbReference>
<feature type="compositionally biased region" description="Basic and acidic residues" evidence="1">
    <location>
        <begin position="422"/>
        <end position="434"/>
    </location>
</feature>
<feature type="region of interest" description="Disordered" evidence="1">
    <location>
        <begin position="413"/>
        <end position="434"/>
    </location>
</feature>
<keyword evidence="4" id="KW-1185">Reference proteome</keyword>
<organism evidence="3 5">
    <name type="scientific">Legionella steigerwaltii</name>
    <dbReference type="NCBI Taxonomy" id="460"/>
    <lineage>
        <taxon>Bacteria</taxon>
        <taxon>Pseudomonadati</taxon>
        <taxon>Pseudomonadota</taxon>
        <taxon>Gammaproteobacteria</taxon>
        <taxon>Legionellales</taxon>
        <taxon>Legionellaceae</taxon>
        <taxon>Legionella</taxon>
    </lineage>
</organism>
<proteinExistence type="predicted"/>
<dbReference type="STRING" id="460.Lstg_1359"/>
<evidence type="ECO:0000313" key="5">
    <source>
        <dbReference type="Proteomes" id="UP000255110"/>
    </source>
</evidence>
<evidence type="ECO:0000313" key="2">
    <source>
        <dbReference type="EMBL" id="KTD78078.1"/>
    </source>
</evidence>
<evidence type="ECO:0000256" key="1">
    <source>
        <dbReference type="SAM" id="MobiDB-lite"/>
    </source>
</evidence>
<dbReference type="InterPro" id="IPR031758">
    <property type="entry name" value="SoDot-IcmSS"/>
</dbReference>
<dbReference type="OrthoDB" id="5649158at2"/>
<protein>
    <submittedName>
        <fullName evidence="3">Dot/Icm secretion system substrate</fullName>
    </submittedName>
    <submittedName>
        <fullName evidence="2">Substrate of the Dot/Icm secretion system</fullName>
    </submittedName>
</protein>
<evidence type="ECO:0000313" key="4">
    <source>
        <dbReference type="Proteomes" id="UP000054820"/>
    </source>
</evidence>
<dbReference type="AlphaFoldDB" id="A0A378L533"/>
<evidence type="ECO:0000313" key="3">
    <source>
        <dbReference type="EMBL" id="STY22185.1"/>
    </source>
</evidence>
<dbReference type="Gene3D" id="1.20.1440.330">
    <property type="match status" value="2"/>
</dbReference>
<dbReference type="InterPro" id="IPR044887">
    <property type="entry name" value="SoDot-IcmSS_sf"/>
</dbReference>
<dbReference type="Pfam" id="PF16848">
    <property type="entry name" value="SoDot-IcmSS"/>
    <property type="match status" value="2"/>
</dbReference>
<reference evidence="3 5" key="2">
    <citation type="submission" date="2018-06" db="EMBL/GenBank/DDBJ databases">
        <authorList>
            <consortium name="Pathogen Informatics"/>
            <person name="Doyle S."/>
        </authorList>
    </citation>
    <scope>NUCLEOTIDE SEQUENCE [LARGE SCALE GENOMIC DNA]</scope>
    <source>
        <strain evidence="3 5">NCTC11991</strain>
    </source>
</reference>
<reference evidence="2 4" key="1">
    <citation type="submission" date="2015-11" db="EMBL/GenBank/DDBJ databases">
        <title>Genomic analysis of 38 Legionella species identifies large and diverse effector repertoires.</title>
        <authorList>
            <person name="Burstein D."/>
            <person name="Amaro F."/>
            <person name="Zusman T."/>
            <person name="Lifshitz Z."/>
            <person name="Cohen O."/>
            <person name="Gilbert J.A."/>
            <person name="Pupko T."/>
            <person name="Shuman H.A."/>
            <person name="Segal G."/>
        </authorList>
    </citation>
    <scope>NUCLEOTIDE SEQUENCE [LARGE SCALE GENOMIC DNA]</scope>
    <source>
        <strain evidence="2 4">SC-18-C9</strain>
    </source>
</reference>
<dbReference type="EMBL" id="UGOY01000001">
    <property type="protein sequence ID" value="STY22185.1"/>
    <property type="molecule type" value="Genomic_DNA"/>
</dbReference>
<dbReference type="RefSeq" id="WP_058476927.1">
    <property type="nucleotide sequence ID" value="NZ_CAAAIO010000012.1"/>
</dbReference>
<accession>A0A378L533</accession>
<gene>
    <name evidence="2" type="ORF">Lstg_1359</name>
    <name evidence="3" type="ORF">NCTC11991_00768</name>
</gene>